<organism evidence="3 4">
    <name type="scientific">Lasiodiplodia hormozganensis</name>
    <dbReference type="NCBI Taxonomy" id="869390"/>
    <lineage>
        <taxon>Eukaryota</taxon>
        <taxon>Fungi</taxon>
        <taxon>Dikarya</taxon>
        <taxon>Ascomycota</taxon>
        <taxon>Pezizomycotina</taxon>
        <taxon>Dothideomycetes</taxon>
        <taxon>Dothideomycetes incertae sedis</taxon>
        <taxon>Botryosphaeriales</taxon>
        <taxon>Botryosphaeriaceae</taxon>
        <taxon>Lasiodiplodia</taxon>
    </lineage>
</organism>
<evidence type="ECO:0000256" key="2">
    <source>
        <dbReference type="SAM" id="SignalP"/>
    </source>
</evidence>
<feature type="chain" id="PRO_5041287030" evidence="2">
    <location>
        <begin position="17"/>
        <end position="370"/>
    </location>
</feature>
<accession>A0AA39YY35</accession>
<sequence>MIVFCLNLVDLGLVLSFQLPDDRKDTAQLSIPPTHQKLLITPKPGLLKPPFSSAANSNANPAAPLVAAKRKIVLMGSTPAEVSSLQASVWHATAQHAACASRRYAVWWPPTSSTRPTAAAAATSMRDSVPLMSFSARYALDGVLWDIGPFLSSPLGRLFKNALPPLALAMYGALTSVEGESWWDAVIALPIHLLSLLVSHSLFTQFFSVDLLCVPFAAWTKFKRGLRIIGQVLFTTKSDTTIAPLGASKPSITTAFGEATVAWSTNKCQVTLPGWPAFAAFIDCNSTRRTRAWFRRRERRRSLEGGMDHPLSQERGLPQHRHQASRPVQAEARDREHGRVVTMTSTGAMNLIVSVDSNGIEIGDMIVPLH</sequence>
<evidence type="ECO:0000256" key="1">
    <source>
        <dbReference type="SAM" id="MobiDB-lite"/>
    </source>
</evidence>
<keyword evidence="4" id="KW-1185">Reference proteome</keyword>
<name>A0AA39YY35_9PEZI</name>
<dbReference type="EMBL" id="JAUJDW010000010">
    <property type="protein sequence ID" value="KAK0660706.1"/>
    <property type="molecule type" value="Genomic_DNA"/>
</dbReference>
<feature type="signal peptide" evidence="2">
    <location>
        <begin position="1"/>
        <end position="16"/>
    </location>
</feature>
<comment type="caution">
    <text evidence="3">The sequence shown here is derived from an EMBL/GenBank/DDBJ whole genome shotgun (WGS) entry which is preliminary data.</text>
</comment>
<feature type="region of interest" description="Disordered" evidence="1">
    <location>
        <begin position="304"/>
        <end position="337"/>
    </location>
</feature>
<dbReference type="AlphaFoldDB" id="A0AA39YY35"/>
<dbReference type="Proteomes" id="UP001175001">
    <property type="component" value="Unassembled WGS sequence"/>
</dbReference>
<proteinExistence type="predicted"/>
<protein>
    <submittedName>
        <fullName evidence="3">Uncharacterized protein</fullName>
    </submittedName>
</protein>
<reference evidence="3" key="1">
    <citation type="submission" date="2023-06" db="EMBL/GenBank/DDBJ databases">
        <title>Multi-omics analyses reveal the molecular pathogenesis toolkit of Lasiodiplodia hormozganensis, a cross-kingdom pathogen.</title>
        <authorList>
            <person name="Felix C."/>
            <person name="Meneses R."/>
            <person name="Goncalves M.F.M."/>
            <person name="Tilleman L."/>
            <person name="Duarte A.S."/>
            <person name="Jorrin-Novo J.V."/>
            <person name="Van De Peer Y."/>
            <person name="Deforce D."/>
            <person name="Van Nieuwerburgh F."/>
            <person name="Esteves A.C."/>
            <person name="Alves A."/>
        </authorList>
    </citation>
    <scope>NUCLEOTIDE SEQUENCE</scope>
    <source>
        <strain evidence="3">CBS 339.90</strain>
    </source>
</reference>
<evidence type="ECO:0000313" key="4">
    <source>
        <dbReference type="Proteomes" id="UP001175001"/>
    </source>
</evidence>
<evidence type="ECO:0000313" key="3">
    <source>
        <dbReference type="EMBL" id="KAK0660706.1"/>
    </source>
</evidence>
<keyword evidence="2" id="KW-0732">Signal</keyword>
<gene>
    <name evidence="3" type="ORF">DIS24_g3079</name>
</gene>